<keyword evidence="6" id="KW-0175">Coiled coil</keyword>
<dbReference type="Pfam" id="PF00170">
    <property type="entry name" value="bZIP_1"/>
    <property type="match status" value="1"/>
</dbReference>
<dbReference type="InterPro" id="IPR044521">
    <property type="entry name" value="AtbZIP8/43"/>
</dbReference>
<dbReference type="Proteomes" id="UP000734854">
    <property type="component" value="Unassembled WGS sequence"/>
</dbReference>
<feature type="domain" description="BZIP" evidence="8">
    <location>
        <begin position="224"/>
        <end position="287"/>
    </location>
</feature>
<evidence type="ECO:0000256" key="4">
    <source>
        <dbReference type="ARBA" id="ARBA00023163"/>
    </source>
</evidence>
<evidence type="ECO:0000256" key="7">
    <source>
        <dbReference type="SAM" id="MobiDB-lite"/>
    </source>
</evidence>
<sequence length="310" mass="35115">MGAKTPFQLNVEYASLDQSSRIPLRISRPSLPHQSVGEEQAETMDSIGADNKILALASATSTLMFDLALLLLREVIVHVPPFHAPFSKKRIACVHSLFAWHPSSIRAFTYENRERERAFFVVFLPYKLSLKPSMLPSTCTQAYPEFDVMHPGEVASMRCLSPSLLPYFMAGNGSSPCFNFTGGARFGCHSLDQVQSLPPSVQEFGRPNSGSLTAEEEQKLSAAEERRKRRMISNRESARRSRMRKKSQLTGLWSQVVCLRSANCRLLDDLNHAMRERDEVLLENDQLREQEKELQKKLDSLQARNDQEDL</sequence>
<evidence type="ECO:0000256" key="6">
    <source>
        <dbReference type="SAM" id="Coils"/>
    </source>
</evidence>
<keyword evidence="10" id="KW-1185">Reference proteome</keyword>
<keyword evidence="4" id="KW-0804">Transcription</keyword>
<feature type="compositionally biased region" description="Basic and acidic residues" evidence="7">
    <location>
        <begin position="216"/>
        <end position="226"/>
    </location>
</feature>
<feature type="region of interest" description="Disordered" evidence="7">
    <location>
        <begin position="203"/>
        <end position="245"/>
    </location>
</feature>
<dbReference type="PANTHER" id="PTHR46324:SF26">
    <property type="entry name" value="OS02G0728001 PROTEIN"/>
    <property type="match status" value="1"/>
</dbReference>
<keyword evidence="3" id="KW-0238">DNA-binding</keyword>
<comment type="caution">
    <text evidence="9">The sequence shown here is derived from an EMBL/GenBank/DDBJ whole genome shotgun (WGS) entry which is preliminary data.</text>
</comment>
<protein>
    <recommendedName>
        <fullName evidence="8">BZIP domain-containing protein</fullName>
    </recommendedName>
</protein>
<dbReference type="EMBL" id="JACMSC010000002">
    <property type="protein sequence ID" value="KAG6534820.1"/>
    <property type="molecule type" value="Genomic_DNA"/>
</dbReference>
<organism evidence="9 10">
    <name type="scientific">Zingiber officinale</name>
    <name type="common">Ginger</name>
    <name type="synonym">Amomum zingiber</name>
    <dbReference type="NCBI Taxonomy" id="94328"/>
    <lineage>
        <taxon>Eukaryota</taxon>
        <taxon>Viridiplantae</taxon>
        <taxon>Streptophyta</taxon>
        <taxon>Embryophyta</taxon>
        <taxon>Tracheophyta</taxon>
        <taxon>Spermatophyta</taxon>
        <taxon>Magnoliopsida</taxon>
        <taxon>Liliopsida</taxon>
        <taxon>Zingiberales</taxon>
        <taxon>Zingiberaceae</taxon>
        <taxon>Zingiber</taxon>
    </lineage>
</organism>
<evidence type="ECO:0000256" key="1">
    <source>
        <dbReference type="ARBA" id="ARBA00004123"/>
    </source>
</evidence>
<dbReference type="InterPro" id="IPR004827">
    <property type="entry name" value="bZIP"/>
</dbReference>
<name>A0A8J5LR05_ZINOF</name>
<dbReference type="SUPFAM" id="SSF57959">
    <property type="entry name" value="Leucine zipper domain"/>
    <property type="match status" value="1"/>
</dbReference>
<keyword evidence="5" id="KW-0539">Nucleus</keyword>
<dbReference type="GO" id="GO:0003700">
    <property type="term" value="F:DNA-binding transcription factor activity"/>
    <property type="evidence" value="ECO:0007669"/>
    <property type="project" value="InterPro"/>
</dbReference>
<dbReference type="SMART" id="SM00338">
    <property type="entry name" value="BRLZ"/>
    <property type="match status" value="1"/>
</dbReference>
<evidence type="ECO:0000313" key="9">
    <source>
        <dbReference type="EMBL" id="KAG6534820.1"/>
    </source>
</evidence>
<dbReference type="PROSITE" id="PS00036">
    <property type="entry name" value="BZIP_BASIC"/>
    <property type="match status" value="1"/>
</dbReference>
<comment type="subcellular location">
    <subcellularLocation>
        <location evidence="1">Nucleus</location>
    </subcellularLocation>
</comment>
<dbReference type="Gene3D" id="1.20.5.170">
    <property type="match status" value="1"/>
</dbReference>
<evidence type="ECO:0000256" key="3">
    <source>
        <dbReference type="ARBA" id="ARBA00023125"/>
    </source>
</evidence>
<gene>
    <name evidence="9" type="ORF">ZIOFF_008724</name>
</gene>
<evidence type="ECO:0000256" key="2">
    <source>
        <dbReference type="ARBA" id="ARBA00023015"/>
    </source>
</evidence>
<dbReference type="GO" id="GO:0003677">
    <property type="term" value="F:DNA binding"/>
    <property type="evidence" value="ECO:0007669"/>
    <property type="project" value="UniProtKB-KW"/>
</dbReference>
<evidence type="ECO:0000259" key="8">
    <source>
        <dbReference type="PROSITE" id="PS50217"/>
    </source>
</evidence>
<feature type="coiled-coil region" evidence="6">
    <location>
        <begin position="270"/>
        <end position="307"/>
    </location>
</feature>
<dbReference type="CDD" id="cd14702">
    <property type="entry name" value="bZIP_plant_GBF1"/>
    <property type="match status" value="1"/>
</dbReference>
<reference evidence="9 10" key="1">
    <citation type="submission" date="2020-08" db="EMBL/GenBank/DDBJ databases">
        <title>Plant Genome Project.</title>
        <authorList>
            <person name="Zhang R.-G."/>
        </authorList>
    </citation>
    <scope>NUCLEOTIDE SEQUENCE [LARGE SCALE GENOMIC DNA]</scope>
    <source>
        <tissue evidence="9">Rhizome</tissue>
    </source>
</reference>
<dbReference type="InterPro" id="IPR045314">
    <property type="entry name" value="bZIP_plant_GBF1"/>
</dbReference>
<proteinExistence type="predicted"/>
<evidence type="ECO:0000313" key="10">
    <source>
        <dbReference type="Proteomes" id="UP000734854"/>
    </source>
</evidence>
<dbReference type="PANTHER" id="PTHR46324">
    <property type="entry name" value="BASIC LEUCINE ZIPPER 43-RELATED"/>
    <property type="match status" value="1"/>
</dbReference>
<dbReference type="InterPro" id="IPR046347">
    <property type="entry name" value="bZIP_sf"/>
</dbReference>
<dbReference type="GO" id="GO:0005634">
    <property type="term" value="C:nucleus"/>
    <property type="evidence" value="ECO:0007669"/>
    <property type="project" value="UniProtKB-SubCell"/>
</dbReference>
<dbReference type="PROSITE" id="PS50217">
    <property type="entry name" value="BZIP"/>
    <property type="match status" value="1"/>
</dbReference>
<keyword evidence="2" id="KW-0805">Transcription regulation</keyword>
<dbReference type="AlphaFoldDB" id="A0A8J5LR05"/>
<dbReference type="FunFam" id="1.20.5.170:FF:000020">
    <property type="entry name" value="BZIP transcription factor"/>
    <property type="match status" value="1"/>
</dbReference>
<evidence type="ECO:0000256" key="5">
    <source>
        <dbReference type="ARBA" id="ARBA00023242"/>
    </source>
</evidence>
<accession>A0A8J5LR05</accession>